<name>A0A3B0QP62_9ZZZZ</name>
<sequence length="27" mass="3075">AARKKVVARYDWFEIGARLEDALLGII</sequence>
<dbReference type="EMBL" id="UOEA01000038">
    <property type="protein sequence ID" value="VAV83360.1"/>
    <property type="molecule type" value="Genomic_DNA"/>
</dbReference>
<reference evidence="1" key="1">
    <citation type="submission" date="2018-06" db="EMBL/GenBank/DDBJ databases">
        <authorList>
            <person name="Zhirakovskaya E."/>
        </authorList>
    </citation>
    <scope>NUCLEOTIDE SEQUENCE</scope>
</reference>
<gene>
    <name evidence="1" type="ORF">MNBD_DELTA01-1370</name>
</gene>
<feature type="non-terminal residue" evidence="1">
    <location>
        <position position="1"/>
    </location>
</feature>
<evidence type="ECO:0000313" key="1">
    <source>
        <dbReference type="EMBL" id="VAV83360.1"/>
    </source>
</evidence>
<proteinExistence type="predicted"/>
<dbReference type="AlphaFoldDB" id="A0A3B0QP62"/>
<accession>A0A3B0QP62</accession>
<organism evidence="1">
    <name type="scientific">hydrothermal vent metagenome</name>
    <dbReference type="NCBI Taxonomy" id="652676"/>
    <lineage>
        <taxon>unclassified sequences</taxon>
        <taxon>metagenomes</taxon>
        <taxon>ecological metagenomes</taxon>
    </lineage>
</organism>
<protein>
    <submittedName>
        <fullName evidence="1">Uncharacterized protein</fullName>
    </submittedName>
</protein>